<evidence type="ECO:0000313" key="2">
    <source>
        <dbReference type="EMBL" id="QOP45379.1"/>
    </source>
</evidence>
<keyword evidence="1" id="KW-0812">Transmembrane</keyword>
<dbReference type="EMBL" id="CP041406">
    <property type="protein sequence ID" value="QOP45379.1"/>
    <property type="molecule type" value="Genomic_DNA"/>
</dbReference>
<dbReference type="Proteomes" id="UP000593580">
    <property type="component" value="Chromosome"/>
</dbReference>
<feature type="transmembrane region" description="Helical" evidence="1">
    <location>
        <begin position="39"/>
        <end position="57"/>
    </location>
</feature>
<dbReference type="RefSeq" id="WP_193111626.1">
    <property type="nucleotide sequence ID" value="NZ_CP041406.1"/>
</dbReference>
<evidence type="ECO:0000313" key="3">
    <source>
        <dbReference type="Proteomes" id="UP000593580"/>
    </source>
</evidence>
<keyword evidence="3" id="KW-1185">Reference proteome</keyword>
<reference evidence="2 3" key="1">
    <citation type="submission" date="2019-07" db="EMBL/GenBank/DDBJ databases">
        <title>Sulfurimonas paralvinellae sp. nov., a novel mesophilic, hydrogen- and sulfur-oxidizing chemolithoautotroph within the Epsilonproteo- bacteria isolated from a deep-sea hydrothermal vent polychaete nest, reclassification of Thiomicrospira denitrificans as Sulfurimonas denitrificans comb. nov. and emended description of the genus Sulfurimonas.</title>
        <authorList>
            <person name="Wang S."/>
            <person name="Jiang L."/>
            <person name="Shao Z."/>
        </authorList>
    </citation>
    <scope>NUCLEOTIDE SEQUENCE [LARGE SCALE GENOMIC DNA]</scope>
    <source>
        <strain evidence="2 3">GO25</strain>
    </source>
</reference>
<evidence type="ECO:0000256" key="1">
    <source>
        <dbReference type="SAM" id="Phobius"/>
    </source>
</evidence>
<dbReference type="AlphaFoldDB" id="A0A7M1B6L3"/>
<accession>A0A7M1B6L3</accession>
<proteinExistence type="predicted"/>
<dbReference type="KEGG" id="spal:FM071_03440"/>
<organism evidence="2 3">
    <name type="scientific">Sulfurimonas paralvinellae</name>
    <dbReference type="NCBI Taxonomy" id="317658"/>
    <lineage>
        <taxon>Bacteria</taxon>
        <taxon>Pseudomonadati</taxon>
        <taxon>Campylobacterota</taxon>
        <taxon>Epsilonproteobacteria</taxon>
        <taxon>Campylobacterales</taxon>
        <taxon>Sulfurimonadaceae</taxon>
        <taxon>Sulfurimonas</taxon>
    </lineage>
</organism>
<gene>
    <name evidence="2" type="ORF">FM071_03440</name>
</gene>
<name>A0A7M1B6L3_9BACT</name>
<keyword evidence="1" id="KW-0472">Membrane</keyword>
<protein>
    <submittedName>
        <fullName evidence="2">Uncharacterized protein</fullName>
    </submittedName>
</protein>
<keyword evidence="1" id="KW-1133">Transmembrane helix</keyword>
<sequence length="134" mass="15541">MDRFFELEIPYIVIMLFFLAVTAFVTTRDFMPKGAFKKGMIGIFGVFAIMIGLHYYVTSKRMDGVKEIFNNGETIICENKMRRTISQSVLISKKLGWRLEGDYFKNPDFERDFHTARCVDYAPIAAKAKEDTQK</sequence>
<feature type="transmembrane region" description="Helical" evidence="1">
    <location>
        <begin position="9"/>
        <end position="27"/>
    </location>
</feature>